<evidence type="ECO:0000259" key="8">
    <source>
        <dbReference type="Pfam" id="PF01207"/>
    </source>
</evidence>
<evidence type="ECO:0000256" key="7">
    <source>
        <dbReference type="PIRSR" id="PIRSR006621-2"/>
    </source>
</evidence>
<proteinExistence type="inferred from homology"/>
<dbReference type="PIRSF" id="PIRSF006621">
    <property type="entry name" value="Dus"/>
    <property type="match status" value="1"/>
</dbReference>
<feature type="domain" description="DUS-like FMN-binding" evidence="8">
    <location>
        <begin position="1"/>
        <end position="292"/>
    </location>
</feature>
<dbReference type="EC" id="1.3.1.-" evidence="5"/>
<sequence>MLAPMQGLTNRALRAVYGELATPDVLFTEFVRVRPNAKKVIADSDFVEATTSVPGIPLVVQVIGCADDGVVDAVSDLVARGVQHINVNMGCPFGRMTSVLAGGGMFKYPETVYPMLAAMRQIVPGSLSVKTRLGIDDQREVFSVLDAFEKASVDFLVVHSRTVKQKYKGEADHDLSREIVLAAAMPVIANGDIRSVEDAQRVMKQTGAAGLMLGRGAIADHKIFDRIRSREPGNPSAEARQQEVTERLRRLLDGYEDIFHGDAQVMVKFKEVLAHIEAPELDRLKKRLKKASSCMTLRQQLQAI</sequence>
<protein>
    <recommendedName>
        <fullName evidence="5">tRNA-dihydrouridine synthase</fullName>
        <ecNumber evidence="5">1.3.1.-</ecNumber>
    </recommendedName>
</protein>
<evidence type="ECO:0000313" key="9">
    <source>
        <dbReference type="EMBL" id="TWU47042.1"/>
    </source>
</evidence>
<dbReference type="InterPro" id="IPR001269">
    <property type="entry name" value="DUS_fam"/>
</dbReference>
<dbReference type="PANTHER" id="PTHR45846">
    <property type="entry name" value="TRNA-DIHYDROURIDINE(47) SYNTHASE [NAD(P)(+)]-LIKE"/>
    <property type="match status" value="1"/>
</dbReference>
<feature type="binding site" evidence="7">
    <location>
        <begin position="214"/>
        <end position="215"/>
    </location>
    <ligand>
        <name>FMN</name>
        <dbReference type="ChEBI" id="CHEBI:58210"/>
    </ligand>
</feature>
<reference evidence="9 10" key="1">
    <citation type="submission" date="2019-02" db="EMBL/GenBank/DDBJ databases">
        <title>Deep-cultivation of Planctomycetes and their phenomic and genomic characterization uncovers novel biology.</title>
        <authorList>
            <person name="Wiegand S."/>
            <person name="Jogler M."/>
            <person name="Boedeker C."/>
            <person name="Pinto D."/>
            <person name="Vollmers J."/>
            <person name="Rivas-Marin E."/>
            <person name="Kohn T."/>
            <person name="Peeters S.H."/>
            <person name="Heuer A."/>
            <person name="Rast P."/>
            <person name="Oberbeckmann S."/>
            <person name="Bunk B."/>
            <person name="Jeske O."/>
            <person name="Meyerdierks A."/>
            <person name="Storesund J.E."/>
            <person name="Kallscheuer N."/>
            <person name="Luecker S."/>
            <person name="Lage O.M."/>
            <person name="Pohl T."/>
            <person name="Merkel B.J."/>
            <person name="Hornburger P."/>
            <person name="Mueller R.-W."/>
            <person name="Bruemmer F."/>
            <person name="Labrenz M."/>
            <person name="Spormann A.M."/>
            <person name="Op Den Camp H."/>
            <person name="Overmann J."/>
            <person name="Amann R."/>
            <person name="Jetten M.S.M."/>
            <person name="Mascher T."/>
            <person name="Medema M.H."/>
            <person name="Devos D.P."/>
            <person name="Kaster A.-K."/>
            <person name="Ovreas L."/>
            <person name="Rohde M."/>
            <person name="Galperin M.Y."/>
            <person name="Jogler C."/>
        </authorList>
    </citation>
    <scope>NUCLEOTIDE SEQUENCE [LARGE SCALE GENOMIC DNA]</scope>
    <source>
        <strain evidence="9 10">Poly59</strain>
    </source>
</reference>
<keyword evidence="3 5" id="KW-0819">tRNA processing</keyword>
<feature type="binding site" evidence="7">
    <location>
        <position position="130"/>
    </location>
    <ligand>
        <name>FMN</name>
        <dbReference type="ChEBI" id="CHEBI:58210"/>
    </ligand>
</feature>
<comment type="function">
    <text evidence="5">Catalyzes the synthesis of 5,6-dihydrouridine (D), a modified base found in the D-loop of most tRNAs, via the reduction of the C5-C6 double bond in target uridines.</text>
</comment>
<dbReference type="Proteomes" id="UP000317977">
    <property type="component" value="Unassembled WGS sequence"/>
</dbReference>
<keyword evidence="10" id="KW-1185">Reference proteome</keyword>
<comment type="cofactor">
    <cofactor evidence="5 7">
        <name>FMN</name>
        <dbReference type="ChEBI" id="CHEBI:58210"/>
    </cofactor>
</comment>
<dbReference type="SUPFAM" id="SSF51395">
    <property type="entry name" value="FMN-linked oxidoreductases"/>
    <property type="match status" value="1"/>
</dbReference>
<evidence type="ECO:0000256" key="5">
    <source>
        <dbReference type="PIRNR" id="PIRNR006621"/>
    </source>
</evidence>
<keyword evidence="2 5" id="KW-0288">FMN</keyword>
<dbReference type="Pfam" id="PF01207">
    <property type="entry name" value="Dus"/>
    <property type="match status" value="1"/>
</dbReference>
<dbReference type="InterPro" id="IPR035587">
    <property type="entry name" value="DUS-like_FMN-bd"/>
</dbReference>
<organism evidence="9 10">
    <name type="scientific">Rubripirellula reticaptiva</name>
    <dbReference type="NCBI Taxonomy" id="2528013"/>
    <lineage>
        <taxon>Bacteria</taxon>
        <taxon>Pseudomonadati</taxon>
        <taxon>Planctomycetota</taxon>
        <taxon>Planctomycetia</taxon>
        <taxon>Pirellulales</taxon>
        <taxon>Pirellulaceae</taxon>
        <taxon>Rubripirellula</taxon>
    </lineage>
</organism>
<comment type="caution">
    <text evidence="9">The sequence shown here is derived from an EMBL/GenBank/DDBJ whole genome shotgun (WGS) entry which is preliminary data.</text>
</comment>
<evidence type="ECO:0000256" key="2">
    <source>
        <dbReference type="ARBA" id="ARBA00022643"/>
    </source>
</evidence>
<dbReference type="GO" id="GO:0003723">
    <property type="term" value="F:RNA binding"/>
    <property type="evidence" value="ECO:0007669"/>
    <property type="project" value="TreeGrafter"/>
</dbReference>
<dbReference type="PANTHER" id="PTHR45846:SF1">
    <property type="entry name" value="TRNA-DIHYDROURIDINE(47) SYNTHASE [NAD(P)(+)]-LIKE"/>
    <property type="match status" value="1"/>
</dbReference>
<dbReference type="Gene3D" id="3.20.20.70">
    <property type="entry name" value="Aldolase class I"/>
    <property type="match status" value="1"/>
</dbReference>
<feature type="active site" description="Proton donor" evidence="6">
    <location>
        <position position="91"/>
    </location>
</feature>
<evidence type="ECO:0000256" key="4">
    <source>
        <dbReference type="ARBA" id="ARBA00023002"/>
    </source>
</evidence>
<comment type="similarity">
    <text evidence="5">Belongs to the dus family.</text>
</comment>
<evidence type="ECO:0000313" key="10">
    <source>
        <dbReference type="Proteomes" id="UP000317977"/>
    </source>
</evidence>
<accession>A0A5C6EDD5</accession>
<evidence type="ECO:0000256" key="3">
    <source>
        <dbReference type="ARBA" id="ARBA00022694"/>
    </source>
</evidence>
<dbReference type="AlphaFoldDB" id="A0A5C6EDD5"/>
<dbReference type="EMBL" id="SJPX01000006">
    <property type="protein sequence ID" value="TWU47042.1"/>
    <property type="molecule type" value="Genomic_DNA"/>
</dbReference>
<name>A0A5C6EDD5_9BACT</name>
<feature type="binding site" evidence="7">
    <location>
        <position position="159"/>
    </location>
    <ligand>
        <name>FMN</name>
        <dbReference type="ChEBI" id="CHEBI:58210"/>
    </ligand>
</feature>
<dbReference type="CDD" id="cd02801">
    <property type="entry name" value="DUS_like_FMN"/>
    <property type="match status" value="1"/>
</dbReference>
<gene>
    <name evidence="9" type="primary">dusC</name>
    <name evidence="9" type="ORF">Poly59_60160</name>
</gene>
<keyword evidence="7" id="KW-0547">Nucleotide-binding</keyword>
<keyword evidence="1 5" id="KW-0285">Flavoprotein</keyword>
<dbReference type="GO" id="GO:0050660">
    <property type="term" value="F:flavin adenine dinucleotide binding"/>
    <property type="evidence" value="ECO:0007669"/>
    <property type="project" value="InterPro"/>
</dbReference>
<evidence type="ECO:0000256" key="1">
    <source>
        <dbReference type="ARBA" id="ARBA00022630"/>
    </source>
</evidence>
<feature type="binding site" evidence="7">
    <location>
        <position position="61"/>
    </location>
    <ligand>
        <name>FMN</name>
        <dbReference type="ChEBI" id="CHEBI:58210"/>
    </ligand>
</feature>
<dbReference type="GO" id="GO:0017150">
    <property type="term" value="F:tRNA dihydrouridine synthase activity"/>
    <property type="evidence" value="ECO:0007669"/>
    <property type="project" value="InterPro"/>
</dbReference>
<evidence type="ECO:0000256" key="6">
    <source>
        <dbReference type="PIRSR" id="PIRSR006621-1"/>
    </source>
</evidence>
<dbReference type="InterPro" id="IPR013785">
    <property type="entry name" value="Aldolase_TIM"/>
</dbReference>
<keyword evidence="4 5" id="KW-0560">Oxidoreductase</keyword>